<gene>
    <name evidence="3" type="ORF">G7Z17_g2716</name>
</gene>
<evidence type="ECO:0000313" key="4">
    <source>
        <dbReference type="Proteomes" id="UP000722485"/>
    </source>
</evidence>
<dbReference type="PANTHER" id="PTHR37539">
    <property type="entry name" value="SECRETED PROTEIN-RELATED"/>
    <property type="match status" value="1"/>
</dbReference>
<dbReference type="OrthoDB" id="6361347at2759"/>
<sequence length="406" mass="45640">MLPFFTNEKSDVLDSYGYKFRLTELHMTSEQLDPLKHKFDEVGSDALTVIDSMFPPPPPRAGWNDKPKNEDPRPDRDTYALLRDNHGSDPKLQALWDEVNSVPDWVDWDQIKRGQDVFYRYAPAAVAGFAFQGLLATTGASYRPAETLVRTGGHSTRVAKNRLFETFQLILQVTKSLDDVKPGGAGFVSAVRVRLLHASVRDRILKLNAQRPGYFDVEKFGVPINELDSMQSVCAFSTNLVWLALPRQGIYVRHQEALDYLALWRWVGYVLGTPHWVLETPEKALASMESLLHDCLNPSKNSKVLAQNLVNALDGVAPIYEPKEFFEAGTRFINGNKMCDEIGIGKPGIYWDAVVRGQAWALMLVTYVSRSIPALDRWQIAPVSKGGSSCGERISSLGNRDHQFRE</sequence>
<comment type="caution">
    <text evidence="3">The sequence shown here is derived from an EMBL/GenBank/DDBJ whole genome shotgun (WGS) entry which is preliminary data.</text>
</comment>
<feature type="region of interest" description="Disordered" evidence="1">
    <location>
        <begin position="384"/>
        <end position="406"/>
    </location>
</feature>
<dbReference type="AlphaFoldDB" id="A0A9P5HJ79"/>
<evidence type="ECO:0000313" key="3">
    <source>
        <dbReference type="EMBL" id="KAF7554697.1"/>
    </source>
</evidence>
<feature type="domain" description="ER-bound oxygenase mpaB/mpaB'/Rubber oxygenase catalytic" evidence="2">
    <location>
        <begin position="127"/>
        <end position="360"/>
    </location>
</feature>
<dbReference type="PANTHER" id="PTHR37539:SF1">
    <property type="entry name" value="ER-BOUND OXYGENASE MPAB_MPAB'_RUBBER OXYGENASE CATALYTIC DOMAIN-CONTAINING PROTEIN"/>
    <property type="match status" value="1"/>
</dbReference>
<keyword evidence="4" id="KW-1185">Reference proteome</keyword>
<dbReference type="InterPro" id="IPR018713">
    <property type="entry name" value="MPAB/Lcp_cat_dom"/>
</dbReference>
<dbReference type="InterPro" id="IPR037473">
    <property type="entry name" value="Lcp-like"/>
</dbReference>
<dbReference type="Proteomes" id="UP000722485">
    <property type="component" value="Unassembled WGS sequence"/>
</dbReference>
<evidence type="ECO:0000259" key="2">
    <source>
        <dbReference type="Pfam" id="PF09995"/>
    </source>
</evidence>
<proteinExistence type="predicted"/>
<accession>A0A9P5HJ79</accession>
<feature type="region of interest" description="Disordered" evidence="1">
    <location>
        <begin position="50"/>
        <end position="75"/>
    </location>
</feature>
<name>A0A9P5HJ79_9HYPO</name>
<evidence type="ECO:0000256" key="1">
    <source>
        <dbReference type="SAM" id="MobiDB-lite"/>
    </source>
</evidence>
<reference evidence="3" key="1">
    <citation type="submission" date="2020-03" db="EMBL/GenBank/DDBJ databases">
        <title>Draft Genome Sequence of Cylindrodendrum hubeiense.</title>
        <authorList>
            <person name="Buettner E."/>
            <person name="Kellner H."/>
        </authorList>
    </citation>
    <scope>NUCLEOTIDE SEQUENCE</scope>
    <source>
        <strain evidence="3">IHI 201604</strain>
    </source>
</reference>
<dbReference type="EMBL" id="JAANBB010000029">
    <property type="protein sequence ID" value="KAF7554697.1"/>
    <property type="molecule type" value="Genomic_DNA"/>
</dbReference>
<protein>
    <recommendedName>
        <fullName evidence="2">ER-bound oxygenase mpaB/mpaB'/Rubber oxygenase catalytic domain-containing protein</fullName>
    </recommendedName>
</protein>
<dbReference type="Pfam" id="PF09995">
    <property type="entry name" value="MPAB_Lcp_cat"/>
    <property type="match status" value="1"/>
</dbReference>
<organism evidence="3 4">
    <name type="scientific">Cylindrodendrum hubeiense</name>
    <dbReference type="NCBI Taxonomy" id="595255"/>
    <lineage>
        <taxon>Eukaryota</taxon>
        <taxon>Fungi</taxon>
        <taxon>Dikarya</taxon>
        <taxon>Ascomycota</taxon>
        <taxon>Pezizomycotina</taxon>
        <taxon>Sordariomycetes</taxon>
        <taxon>Hypocreomycetidae</taxon>
        <taxon>Hypocreales</taxon>
        <taxon>Nectriaceae</taxon>
        <taxon>Cylindrodendrum</taxon>
    </lineage>
</organism>
<feature type="compositionally biased region" description="Basic and acidic residues" evidence="1">
    <location>
        <begin position="63"/>
        <end position="75"/>
    </location>
</feature>
<dbReference type="GO" id="GO:0016491">
    <property type="term" value="F:oxidoreductase activity"/>
    <property type="evidence" value="ECO:0007669"/>
    <property type="project" value="InterPro"/>
</dbReference>